<feature type="transmembrane region" description="Helical" evidence="13">
    <location>
        <begin position="85"/>
        <end position="107"/>
    </location>
</feature>
<evidence type="ECO:0000259" key="15">
    <source>
        <dbReference type="PROSITE" id="PS51473"/>
    </source>
</evidence>
<dbReference type="InterPro" id="IPR052059">
    <property type="entry name" value="CR_Ser/Thr_kinase"/>
</dbReference>
<keyword evidence="5" id="KW-0677">Repeat</keyword>
<evidence type="ECO:0000256" key="4">
    <source>
        <dbReference type="ARBA" id="ARBA00022729"/>
    </source>
</evidence>
<proteinExistence type="predicted"/>
<dbReference type="InterPro" id="IPR011009">
    <property type="entry name" value="Kinase-like_dom_sf"/>
</dbReference>
<dbReference type="SMART" id="SM00220">
    <property type="entry name" value="S_TKc"/>
    <property type="match status" value="1"/>
</dbReference>
<dbReference type="PROSITE" id="PS50011">
    <property type="entry name" value="PROTEIN_KINASE_DOM"/>
    <property type="match status" value="1"/>
</dbReference>
<keyword evidence="17" id="KW-1185">Reference proteome</keyword>
<sequence>MAPIHGGYAEGRRKEHGFSVYGMANCWNTLDEKSCADCLLNASTAVLDCLPSIEARSLSVGCDFRYSEYESSDGSSFLLNTKGAIFMYLAFILVAVGVCIVAILGNLPDGREIAIKRMFLTTKIRNEEIDIIGQAQHQNLVRFLGCCFTDDDSFLVYEYLENKSLDLILFDPKKKEELDWNKSLRIIEGTAEGLEYLHNDCQVRIIHRDIKPSNILLDSKYRPKIADFGLARFNIREKGSAPLVIAGTFGYMAPEYLAQGQLTDKVDVYSFGVLILEIEKRAYRIIDPSMEIEDVDEVLRVVQIALLSTQESPIMRPDMTTIIKLLAQEKLEVPVPSKPPFIEDSLYGSERDGSIIHRHHPSTSSVDSCRYYDTQQDNGSFHRHHPSASIDSYYDTERVLG</sequence>
<dbReference type="Gene3D" id="3.30.430.20">
    <property type="entry name" value="Gnk2 domain, C-X8-C-X2-C motif"/>
    <property type="match status" value="1"/>
</dbReference>
<evidence type="ECO:0000256" key="13">
    <source>
        <dbReference type="SAM" id="Phobius"/>
    </source>
</evidence>
<evidence type="ECO:0000256" key="10">
    <source>
        <dbReference type="ARBA" id="ARBA00023180"/>
    </source>
</evidence>
<dbReference type="PROSITE" id="PS00108">
    <property type="entry name" value="PROTEIN_KINASE_ST"/>
    <property type="match status" value="1"/>
</dbReference>
<dbReference type="PROSITE" id="PS51473">
    <property type="entry name" value="GNK2"/>
    <property type="match status" value="1"/>
</dbReference>
<dbReference type="PANTHER" id="PTHR47973">
    <property type="entry name" value="CYSTEINE-RICH RECEPTOR-LIKE PROTEIN KINASE 3"/>
    <property type="match status" value="1"/>
</dbReference>
<keyword evidence="8" id="KW-0067">ATP-binding</keyword>
<keyword evidence="10" id="KW-0325">Glycoprotein</keyword>
<evidence type="ECO:0000256" key="6">
    <source>
        <dbReference type="ARBA" id="ARBA00022741"/>
    </source>
</evidence>
<evidence type="ECO:0000313" key="16">
    <source>
        <dbReference type="EMBL" id="KAK4347753.1"/>
    </source>
</evidence>
<keyword evidence="13" id="KW-1133">Transmembrane helix</keyword>
<evidence type="ECO:0000256" key="11">
    <source>
        <dbReference type="ARBA" id="ARBA00047899"/>
    </source>
</evidence>
<protein>
    <recommendedName>
        <fullName evidence="1">non-specific serine/threonine protein kinase</fullName>
        <ecNumber evidence="1">2.7.11.1</ecNumber>
    </recommendedName>
</protein>
<accession>A0AAE1UWQ9</accession>
<dbReference type="InterPro" id="IPR000719">
    <property type="entry name" value="Prot_kinase_dom"/>
</dbReference>
<comment type="catalytic activity">
    <reaction evidence="12">
        <text>L-seryl-[protein] + ATP = O-phospho-L-seryl-[protein] + ADP + H(+)</text>
        <dbReference type="Rhea" id="RHEA:17989"/>
        <dbReference type="Rhea" id="RHEA-COMP:9863"/>
        <dbReference type="Rhea" id="RHEA-COMP:11604"/>
        <dbReference type="ChEBI" id="CHEBI:15378"/>
        <dbReference type="ChEBI" id="CHEBI:29999"/>
        <dbReference type="ChEBI" id="CHEBI:30616"/>
        <dbReference type="ChEBI" id="CHEBI:83421"/>
        <dbReference type="ChEBI" id="CHEBI:456216"/>
        <dbReference type="EC" id="2.7.11.1"/>
    </reaction>
</comment>
<evidence type="ECO:0000256" key="9">
    <source>
        <dbReference type="ARBA" id="ARBA00023170"/>
    </source>
</evidence>
<reference evidence="16" key="1">
    <citation type="submission" date="2023-12" db="EMBL/GenBank/DDBJ databases">
        <title>Genome assembly of Anisodus tanguticus.</title>
        <authorList>
            <person name="Wang Y.-J."/>
        </authorList>
    </citation>
    <scope>NUCLEOTIDE SEQUENCE</scope>
    <source>
        <strain evidence="16">KB-2021</strain>
        <tissue evidence="16">Leaf</tissue>
    </source>
</reference>
<dbReference type="Gene3D" id="1.10.510.10">
    <property type="entry name" value="Transferase(Phosphotransferase) domain 1"/>
    <property type="match status" value="1"/>
</dbReference>
<evidence type="ECO:0000313" key="17">
    <source>
        <dbReference type="Proteomes" id="UP001291623"/>
    </source>
</evidence>
<dbReference type="SUPFAM" id="SSF56112">
    <property type="entry name" value="Protein kinase-like (PK-like)"/>
    <property type="match status" value="1"/>
</dbReference>
<dbReference type="InterPro" id="IPR038408">
    <property type="entry name" value="GNK2_sf"/>
</dbReference>
<comment type="catalytic activity">
    <reaction evidence="11">
        <text>L-threonyl-[protein] + ATP = O-phospho-L-threonyl-[protein] + ADP + H(+)</text>
        <dbReference type="Rhea" id="RHEA:46608"/>
        <dbReference type="Rhea" id="RHEA-COMP:11060"/>
        <dbReference type="Rhea" id="RHEA-COMP:11605"/>
        <dbReference type="ChEBI" id="CHEBI:15378"/>
        <dbReference type="ChEBI" id="CHEBI:30013"/>
        <dbReference type="ChEBI" id="CHEBI:30616"/>
        <dbReference type="ChEBI" id="CHEBI:61977"/>
        <dbReference type="ChEBI" id="CHEBI:456216"/>
        <dbReference type="EC" id="2.7.11.1"/>
    </reaction>
</comment>
<evidence type="ECO:0000256" key="7">
    <source>
        <dbReference type="ARBA" id="ARBA00022777"/>
    </source>
</evidence>
<dbReference type="GO" id="GO:0004674">
    <property type="term" value="F:protein serine/threonine kinase activity"/>
    <property type="evidence" value="ECO:0007669"/>
    <property type="project" value="UniProtKB-KW"/>
</dbReference>
<dbReference type="EC" id="2.7.11.1" evidence="1"/>
<keyword evidence="3" id="KW-0808">Transferase</keyword>
<evidence type="ECO:0000256" key="5">
    <source>
        <dbReference type="ARBA" id="ARBA00022737"/>
    </source>
</evidence>
<organism evidence="16 17">
    <name type="scientific">Anisodus tanguticus</name>
    <dbReference type="NCBI Taxonomy" id="243964"/>
    <lineage>
        <taxon>Eukaryota</taxon>
        <taxon>Viridiplantae</taxon>
        <taxon>Streptophyta</taxon>
        <taxon>Embryophyta</taxon>
        <taxon>Tracheophyta</taxon>
        <taxon>Spermatophyta</taxon>
        <taxon>Magnoliopsida</taxon>
        <taxon>eudicotyledons</taxon>
        <taxon>Gunneridae</taxon>
        <taxon>Pentapetalae</taxon>
        <taxon>asterids</taxon>
        <taxon>lamiids</taxon>
        <taxon>Solanales</taxon>
        <taxon>Solanaceae</taxon>
        <taxon>Solanoideae</taxon>
        <taxon>Hyoscyameae</taxon>
        <taxon>Anisodus</taxon>
    </lineage>
</organism>
<dbReference type="InterPro" id="IPR008271">
    <property type="entry name" value="Ser/Thr_kinase_AS"/>
</dbReference>
<dbReference type="EMBL" id="JAVYJV010000018">
    <property type="protein sequence ID" value="KAK4347753.1"/>
    <property type="molecule type" value="Genomic_DNA"/>
</dbReference>
<name>A0AAE1UWQ9_9SOLA</name>
<evidence type="ECO:0000256" key="2">
    <source>
        <dbReference type="ARBA" id="ARBA00022527"/>
    </source>
</evidence>
<keyword evidence="13" id="KW-0472">Membrane</keyword>
<dbReference type="InterPro" id="IPR002902">
    <property type="entry name" value="GNK2"/>
</dbReference>
<dbReference type="Pfam" id="PF00069">
    <property type="entry name" value="Pkinase"/>
    <property type="match status" value="1"/>
</dbReference>
<dbReference type="Pfam" id="PF01657">
    <property type="entry name" value="Stress-antifung"/>
    <property type="match status" value="1"/>
</dbReference>
<comment type="caution">
    <text evidence="16">The sequence shown here is derived from an EMBL/GenBank/DDBJ whole genome shotgun (WGS) entry which is preliminary data.</text>
</comment>
<feature type="domain" description="Protein kinase" evidence="14">
    <location>
        <begin position="88"/>
        <end position="342"/>
    </location>
</feature>
<gene>
    <name evidence="16" type="ORF">RND71_034092</name>
</gene>
<dbReference type="AlphaFoldDB" id="A0AAE1UWQ9"/>
<keyword evidence="4" id="KW-0732">Signal</keyword>
<keyword evidence="2" id="KW-0723">Serine/threonine-protein kinase</keyword>
<evidence type="ECO:0000256" key="3">
    <source>
        <dbReference type="ARBA" id="ARBA00022679"/>
    </source>
</evidence>
<dbReference type="GO" id="GO:0005524">
    <property type="term" value="F:ATP binding"/>
    <property type="evidence" value="ECO:0007669"/>
    <property type="project" value="UniProtKB-KW"/>
</dbReference>
<dbReference type="FunFam" id="1.10.510.10:FF:001023">
    <property type="entry name" value="Os07g0541700 protein"/>
    <property type="match status" value="1"/>
</dbReference>
<dbReference type="CDD" id="cd23509">
    <property type="entry name" value="Gnk2-like"/>
    <property type="match status" value="1"/>
</dbReference>
<keyword evidence="13" id="KW-0812">Transmembrane</keyword>
<dbReference type="Proteomes" id="UP001291623">
    <property type="component" value="Unassembled WGS sequence"/>
</dbReference>
<evidence type="ECO:0000256" key="8">
    <source>
        <dbReference type="ARBA" id="ARBA00022840"/>
    </source>
</evidence>
<feature type="domain" description="Gnk2-homologous" evidence="15">
    <location>
        <begin position="1"/>
        <end position="71"/>
    </location>
</feature>
<keyword evidence="6" id="KW-0547">Nucleotide-binding</keyword>
<evidence type="ECO:0000256" key="12">
    <source>
        <dbReference type="ARBA" id="ARBA00048679"/>
    </source>
</evidence>
<keyword evidence="7" id="KW-0418">Kinase</keyword>
<keyword evidence="9" id="KW-0675">Receptor</keyword>
<evidence type="ECO:0000259" key="14">
    <source>
        <dbReference type="PROSITE" id="PS50011"/>
    </source>
</evidence>
<evidence type="ECO:0000256" key="1">
    <source>
        <dbReference type="ARBA" id="ARBA00012513"/>
    </source>
</evidence>